<comment type="catalytic activity">
    <reaction evidence="1">
        <text>GTP = 3',5'-cyclic GMP + diphosphate</text>
        <dbReference type="Rhea" id="RHEA:13665"/>
        <dbReference type="ChEBI" id="CHEBI:33019"/>
        <dbReference type="ChEBI" id="CHEBI:37565"/>
        <dbReference type="ChEBI" id="CHEBI:57746"/>
        <dbReference type="EC" id="4.6.1.2"/>
    </reaction>
</comment>
<dbReference type="GO" id="GO:0035556">
    <property type="term" value="P:intracellular signal transduction"/>
    <property type="evidence" value="ECO:0007669"/>
    <property type="project" value="InterPro"/>
</dbReference>
<evidence type="ECO:0000313" key="18">
    <source>
        <dbReference type="EMBL" id="KAJ7340161.1"/>
    </source>
</evidence>
<dbReference type="InterPro" id="IPR050401">
    <property type="entry name" value="Cyclic_nucleotide_synthase"/>
</dbReference>
<dbReference type="GO" id="GO:0005525">
    <property type="term" value="F:GTP binding"/>
    <property type="evidence" value="ECO:0007669"/>
    <property type="project" value="UniProtKB-KW"/>
</dbReference>
<keyword evidence="14" id="KW-0175">Coiled coil</keyword>
<protein>
    <recommendedName>
        <fullName evidence="3">guanylate cyclase</fullName>
        <ecNumber evidence="3">4.6.1.2</ecNumber>
    </recommendedName>
</protein>
<dbReference type="Gene3D" id="1.10.510.10">
    <property type="entry name" value="Transferase(Phosphotransferase) domain 1"/>
    <property type="match status" value="1"/>
</dbReference>
<reference evidence="18" key="1">
    <citation type="submission" date="2023-01" db="EMBL/GenBank/DDBJ databases">
        <title>Genome assembly of the deep-sea coral Lophelia pertusa.</title>
        <authorList>
            <person name="Herrera S."/>
            <person name="Cordes E."/>
        </authorList>
    </citation>
    <scope>NUCLEOTIDE SEQUENCE</scope>
    <source>
        <strain evidence="18">USNM1676648</strain>
        <tissue evidence="18">Polyp</tissue>
    </source>
</reference>
<gene>
    <name evidence="18" type="ORF">OS493_002889</name>
</gene>
<evidence type="ECO:0000256" key="4">
    <source>
        <dbReference type="ARBA" id="ARBA00022692"/>
    </source>
</evidence>
<dbReference type="GO" id="GO:0005524">
    <property type="term" value="F:ATP binding"/>
    <property type="evidence" value="ECO:0007669"/>
    <property type="project" value="InterPro"/>
</dbReference>
<dbReference type="InterPro" id="IPR001054">
    <property type="entry name" value="A/G_cyclase"/>
</dbReference>
<feature type="coiled-coil region" evidence="14">
    <location>
        <begin position="1056"/>
        <end position="1087"/>
    </location>
</feature>
<dbReference type="InterPro" id="IPR001828">
    <property type="entry name" value="ANF_lig-bd_rcpt"/>
</dbReference>
<dbReference type="GO" id="GO:0001653">
    <property type="term" value="F:peptide receptor activity"/>
    <property type="evidence" value="ECO:0007669"/>
    <property type="project" value="TreeGrafter"/>
</dbReference>
<comment type="subcellular location">
    <subcellularLocation>
        <location evidence="2">Membrane</location>
        <topology evidence="2">Single-pass type I membrane protein</topology>
    </subcellularLocation>
</comment>
<evidence type="ECO:0000256" key="3">
    <source>
        <dbReference type="ARBA" id="ARBA00012202"/>
    </source>
</evidence>
<evidence type="ECO:0000256" key="14">
    <source>
        <dbReference type="SAM" id="Coils"/>
    </source>
</evidence>
<dbReference type="InterPro" id="IPR029787">
    <property type="entry name" value="Nucleotide_cyclase"/>
</dbReference>
<evidence type="ECO:0000256" key="10">
    <source>
        <dbReference type="ARBA" id="ARBA00023170"/>
    </source>
</evidence>
<keyword evidence="5" id="KW-0732">Signal</keyword>
<dbReference type="InterPro" id="IPR000719">
    <property type="entry name" value="Prot_kinase_dom"/>
</dbReference>
<keyword evidence="4 15" id="KW-0812">Transmembrane</keyword>
<evidence type="ECO:0000313" key="19">
    <source>
        <dbReference type="Proteomes" id="UP001163046"/>
    </source>
</evidence>
<dbReference type="InterPro" id="IPR011009">
    <property type="entry name" value="Kinase-like_dom_sf"/>
</dbReference>
<evidence type="ECO:0000256" key="2">
    <source>
        <dbReference type="ARBA" id="ARBA00004479"/>
    </source>
</evidence>
<dbReference type="GO" id="GO:0005886">
    <property type="term" value="C:plasma membrane"/>
    <property type="evidence" value="ECO:0007669"/>
    <property type="project" value="TreeGrafter"/>
</dbReference>
<dbReference type="GO" id="GO:0004672">
    <property type="term" value="F:protein kinase activity"/>
    <property type="evidence" value="ECO:0007669"/>
    <property type="project" value="InterPro"/>
</dbReference>
<evidence type="ECO:0000259" key="17">
    <source>
        <dbReference type="PROSITE" id="PS50125"/>
    </source>
</evidence>
<keyword evidence="13" id="KW-0141">cGMP biosynthesis</keyword>
<keyword evidence="19" id="KW-1185">Reference proteome</keyword>
<feature type="transmembrane region" description="Helical" evidence="15">
    <location>
        <begin position="712"/>
        <end position="737"/>
    </location>
</feature>
<keyword evidence="9 15" id="KW-0472">Membrane</keyword>
<dbReference type="Gene3D" id="3.40.50.2300">
    <property type="match status" value="3"/>
</dbReference>
<dbReference type="AlphaFoldDB" id="A0A9X0CG86"/>
<evidence type="ECO:0000256" key="6">
    <source>
        <dbReference type="ARBA" id="ARBA00022741"/>
    </source>
</evidence>
<dbReference type="Pfam" id="PF01094">
    <property type="entry name" value="ANF_receptor"/>
    <property type="match status" value="2"/>
</dbReference>
<evidence type="ECO:0000256" key="15">
    <source>
        <dbReference type="SAM" id="Phobius"/>
    </source>
</evidence>
<evidence type="ECO:0000256" key="13">
    <source>
        <dbReference type="ARBA" id="ARBA00023293"/>
    </source>
</evidence>
<dbReference type="Gene3D" id="3.30.70.1230">
    <property type="entry name" value="Nucleotide cyclase"/>
    <property type="match status" value="1"/>
</dbReference>
<organism evidence="18 19">
    <name type="scientific">Desmophyllum pertusum</name>
    <dbReference type="NCBI Taxonomy" id="174260"/>
    <lineage>
        <taxon>Eukaryota</taxon>
        <taxon>Metazoa</taxon>
        <taxon>Cnidaria</taxon>
        <taxon>Anthozoa</taxon>
        <taxon>Hexacorallia</taxon>
        <taxon>Scleractinia</taxon>
        <taxon>Caryophylliina</taxon>
        <taxon>Caryophylliidae</taxon>
        <taxon>Desmophyllum</taxon>
    </lineage>
</organism>
<keyword evidence="6" id="KW-0547">Nucleotide-binding</keyword>
<keyword evidence="10" id="KW-0675">Receptor</keyword>
<dbReference type="SUPFAM" id="SSF56112">
    <property type="entry name" value="Protein kinase-like (PK-like)"/>
    <property type="match status" value="1"/>
</dbReference>
<dbReference type="InterPro" id="IPR028082">
    <property type="entry name" value="Peripla_BP_I"/>
</dbReference>
<dbReference type="Gene3D" id="6.10.250.780">
    <property type="match status" value="1"/>
</dbReference>
<dbReference type="FunFam" id="1.10.510.10:FF:000420">
    <property type="entry name" value="Guanylate cyclase"/>
    <property type="match status" value="1"/>
</dbReference>
<evidence type="ECO:0000256" key="5">
    <source>
        <dbReference type="ARBA" id="ARBA00022729"/>
    </source>
</evidence>
<dbReference type="EC" id="4.6.1.2" evidence="3"/>
<keyword evidence="7 15" id="KW-1133">Transmembrane helix</keyword>
<accession>A0A9X0CG86</accession>
<dbReference type="SUPFAM" id="SSF55073">
    <property type="entry name" value="Nucleotide cyclase"/>
    <property type="match status" value="1"/>
</dbReference>
<keyword evidence="8" id="KW-0342">GTP-binding</keyword>
<dbReference type="Pfam" id="PF00211">
    <property type="entry name" value="Guanylate_cyc"/>
    <property type="match status" value="1"/>
</dbReference>
<feature type="domain" description="Guanylate cyclase" evidence="17">
    <location>
        <begin position="1119"/>
        <end position="1179"/>
    </location>
</feature>
<keyword evidence="12" id="KW-0456">Lyase</keyword>
<feature type="domain" description="Protein kinase" evidence="16">
    <location>
        <begin position="769"/>
        <end position="1049"/>
    </location>
</feature>
<dbReference type="OrthoDB" id="1890790at2759"/>
<name>A0A9X0CG86_9CNID</name>
<dbReference type="GO" id="GO:0007168">
    <property type="term" value="P:receptor guanylyl cyclase signaling pathway"/>
    <property type="evidence" value="ECO:0007669"/>
    <property type="project" value="TreeGrafter"/>
</dbReference>
<dbReference type="GO" id="GO:0004016">
    <property type="term" value="F:adenylate cyclase activity"/>
    <property type="evidence" value="ECO:0007669"/>
    <property type="project" value="TreeGrafter"/>
</dbReference>
<evidence type="ECO:0000256" key="12">
    <source>
        <dbReference type="ARBA" id="ARBA00023239"/>
    </source>
</evidence>
<dbReference type="CDD" id="cd07302">
    <property type="entry name" value="CHD"/>
    <property type="match status" value="1"/>
</dbReference>
<dbReference type="Pfam" id="PF07714">
    <property type="entry name" value="PK_Tyr_Ser-Thr"/>
    <property type="match status" value="1"/>
</dbReference>
<dbReference type="PROSITE" id="PS50011">
    <property type="entry name" value="PROTEIN_KINASE_DOM"/>
    <property type="match status" value="1"/>
</dbReference>
<evidence type="ECO:0000256" key="8">
    <source>
        <dbReference type="ARBA" id="ARBA00023134"/>
    </source>
</evidence>
<dbReference type="CDD" id="cd06370">
    <property type="entry name" value="PBP1_SAP_GC-like"/>
    <property type="match status" value="1"/>
</dbReference>
<dbReference type="SMART" id="SM00044">
    <property type="entry name" value="CYCc"/>
    <property type="match status" value="1"/>
</dbReference>
<keyword evidence="11" id="KW-0325">Glycoprotein</keyword>
<dbReference type="Proteomes" id="UP001163046">
    <property type="component" value="Unassembled WGS sequence"/>
</dbReference>
<dbReference type="InterPro" id="IPR001245">
    <property type="entry name" value="Ser-Thr/Tyr_kinase_cat_dom"/>
</dbReference>
<evidence type="ECO:0000256" key="11">
    <source>
        <dbReference type="ARBA" id="ARBA00023180"/>
    </source>
</evidence>
<evidence type="ECO:0000259" key="16">
    <source>
        <dbReference type="PROSITE" id="PS50011"/>
    </source>
</evidence>
<proteinExistence type="predicted"/>
<dbReference type="PANTHER" id="PTHR11920:SF335">
    <property type="entry name" value="GUANYLATE CYCLASE"/>
    <property type="match status" value="1"/>
</dbReference>
<dbReference type="SUPFAM" id="SSF53822">
    <property type="entry name" value="Periplasmic binding protein-like I"/>
    <property type="match status" value="2"/>
</dbReference>
<sequence length="1196" mass="135600">MKHFNWNRVGIIAQNSQQWSQWNALERGLRGGGFVVGVSWTMTLGVHYNTSSLLPDFEKLLQSAAKESRIIILAMNYAYACQVMRYAGKLGLNDGRFAFIMFDLELDLAGNSKTNISLMADDLTKKAFQSALLISVNNNVSAQYLAFIEDVKKESSGSPFYSPVHPGVLGYDRYINDVGDADFNLVLMDYRENNNGTFQQVGEFVVDGAGKHKLLLNSDTIVWPNNSTVPSSDVQKCRSCDVNCYNDGNLTIGLILPYTVSTGGGRGLAGKHYASAITIAVDNINNDPSLLPGIRLRFVWDDSECSEETSIKALISQWERRVDAFIGFGCKCHTQARMAAALNLPVVSHLCTSNAVSNKELYPTFARTIFGDNSIGPSVLAIMNYFKWNLVGIISEDEEGWLRRADFLVSFLKSEGKTVSMHGKIKYLLMYKEKDHGAQYKEVMRQMMNKARIIIFAMDRRLHREGMYYASKLGMNNGDYAFISFELDPVLVQRYVREPSRWFQGAFPASRSLNEEEEKEFYKAYKSMLLMVFNTHQIAKYNNFTNVMKHRMSKPPFCSDAYEGVVKFGNLTVHKFIRAAPIETAFLYDATYLYAIGVNKTIAAGKNATNGREVMNNLYGHPYSSILGYDIFLDKHGDVQHNLTVMAFSDDTGKPHFVNKGMFNIEEKINSTPYFQLYRDTTISWIKGSPPADAPKCGFENEKCIVKETPKLSVAVIVSICLGVTVVVILFGGAVIYRKQKLEKELASNLWRVNYNEISLRTRQPGSLRSQVSLMSTESFDNINQRQLFTLVGAWRSNTVAIKKVDKRTVELTREIRMELKQMRNVRHDNLAQFMGACVDTPNICILFQYCPKGSLQDILENEDVKLDTMFVTSLVTDIVKGMAYLHSTEIKSHGNLKSPNCVVDGRWVLKITDYGLTKFKANQSEREEGDYARFYRMIWTAPELLRAGKERPGHGTQKGDVYSFAIICQELLTRSGPYDMSYYHTEPKEIVQRVMMRENPPFRPKLSNIVRQSDVPGLIQITEKCWNEQPEARPEFEDLKRQIRKMSVGRQTNIMDNMVNMLEKYANNLESLVEERTSQLADEKRKTENLLHRMLPPPVARDLVHGKTIVPEKFDEVSIFFSDIVGFTSLSSESTPFQVVELLNDLYTLFDDIISNYDVYKVETIGDAYMVASGLPIKTVINTLEKSPAWRCTCA</sequence>
<comment type="caution">
    <text evidence="18">The sequence shown here is derived from an EMBL/GenBank/DDBJ whole genome shotgun (WGS) entry which is preliminary data.</text>
</comment>
<dbReference type="EMBL" id="MU827778">
    <property type="protein sequence ID" value="KAJ7340161.1"/>
    <property type="molecule type" value="Genomic_DNA"/>
</dbReference>
<dbReference type="PANTHER" id="PTHR11920">
    <property type="entry name" value="GUANYLYL CYCLASE"/>
    <property type="match status" value="1"/>
</dbReference>
<evidence type="ECO:0000256" key="9">
    <source>
        <dbReference type="ARBA" id="ARBA00023136"/>
    </source>
</evidence>
<dbReference type="PROSITE" id="PS50125">
    <property type="entry name" value="GUANYLATE_CYCLASE_2"/>
    <property type="match status" value="1"/>
</dbReference>
<dbReference type="CDD" id="cd14042">
    <property type="entry name" value="PK_GC-A_B"/>
    <property type="match status" value="1"/>
</dbReference>
<evidence type="ECO:0000256" key="1">
    <source>
        <dbReference type="ARBA" id="ARBA00001436"/>
    </source>
</evidence>
<evidence type="ECO:0000256" key="7">
    <source>
        <dbReference type="ARBA" id="ARBA00022989"/>
    </source>
</evidence>
<dbReference type="GO" id="GO:0004383">
    <property type="term" value="F:guanylate cyclase activity"/>
    <property type="evidence" value="ECO:0007669"/>
    <property type="project" value="UniProtKB-EC"/>
</dbReference>